<dbReference type="PROSITE" id="PS50164">
    <property type="entry name" value="GIY_YIG"/>
    <property type="match status" value="1"/>
</dbReference>
<evidence type="ECO:0000313" key="14">
    <source>
        <dbReference type="Proteomes" id="UP001329430"/>
    </source>
</evidence>
<comment type="function">
    <text evidence="11">Catalytic subunit of a heterodimeric structure-specific endonuclease that resolves DNA secondary structures generated during DNA repair and recombination. Has endonuclease activity towards branched DNA substrates, introducing single-strand cuts in duplex DNA close to junctions with ss-DNA.</text>
</comment>
<dbReference type="InterPro" id="IPR027520">
    <property type="entry name" value="Slx1"/>
</dbReference>
<dbReference type="GO" id="GO:0000724">
    <property type="term" value="P:double-strand break repair via homologous recombination"/>
    <property type="evidence" value="ECO:0007669"/>
    <property type="project" value="TreeGrafter"/>
</dbReference>
<keyword evidence="4 11" id="KW-0227">DNA damage</keyword>
<comment type="similarity">
    <text evidence="11">Belongs to the SLX1 family.</text>
</comment>
<evidence type="ECO:0000256" key="2">
    <source>
        <dbReference type="ARBA" id="ARBA00022723"/>
    </source>
</evidence>
<dbReference type="InterPro" id="IPR048749">
    <property type="entry name" value="SLX1_C"/>
</dbReference>
<dbReference type="InterPro" id="IPR000305">
    <property type="entry name" value="GIY-YIG_endonuc"/>
</dbReference>
<evidence type="ECO:0000313" key="13">
    <source>
        <dbReference type="EMBL" id="KAK5638547.1"/>
    </source>
</evidence>
<evidence type="ECO:0000256" key="6">
    <source>
        <dbReference type="ARBA" id="ARBA00022801"/>
    </source>
</evidence>
<dbReference type="GO" id="GO:0033557">
    <property type="term" value="C:Slx1-Slx4 complex"/>
    <property type="evidence" value="ECO:0007669"/>
    <property type="project" value="UniProtKB-UniRule"/>
</dbReference>
<keyword evidence="14" id="KW-1185">Reference proteome</keyword>
<evidence type="ECO:0000256" key="9">
    <source>
        <dbReference type="ARBA" id="ARBA00023204"/>
    </source>
</evidence>
<dbReference type="InterPro" id="IPR013083">
    <property type="entry name" value="Znf_RING/FYVE/PHD"/>
</dbReference>
<dbReference type="EMBL" id="JAVRBK010000010">
    <property type="protein sequence ID" value="KAK5638547.1"/>
    <property type="molecule type" value="Genomic_DNA"/>
</dbReference>
<dbReference type="Gene3D" id="3.40.1440.10">
    <property type="entry name" value="GIY-YIG endonuclease"/>
    <property type="match status" value="1"/>
</dbReference>
<keyword evidence="8 11" id="KW-0233">DNA recombination</keyword>
<keyword evidence="2" id="KW-0479">Metal-binding</keyword>
<dbReference type="InterPro" id="IPR035901">
    <property type="entry name" value="GIY-YIG_endonuc_sf"/>
</dbReference>
<evidence type="ECO:0000256" key="3">
    <source>
        <dbReference type="ARBA" id="ARBA00022759"/>
    </source>
</evidence>
<keyword evidence="10 11" id="KW-0539">Nucleus</keyword>
<name>A0AAN7UZ50_9COLE</name>
<dbReference type="AlphaFoldDB" id="A0AAN7UZ50"/>
<dbReference type="PANTHER" id="PTHR20208:SF10">
    <property type="entry name" value="STRUCTURE-SPECIFIC ENDONUCLEASE SUBUNIT SLX1"/>
    <property type="match status" value="1"/>
</dbReference>
<keyword evidence="3 11" id="KW-0255">Endonuclease</keyword>
<evidence type="ECO:0000256" key="10">
    <source>
        <dbReference type="ARBA" id="ARBA00023242"/>
    </source>
</evidence>
<dbReference type="HAMAP" id="MF_03100">
    <property type="entry name" value="Endonuc_su_Slx1"/>
    <property type="match status" value="1"/>
</dbReference>
<keyword evidence="6 11" id="KW-0378">Hydrolase</keyword>
<dbReference type="Pfam" id="PF21202">
    <property type="entry name" value="SLX1_C"/>
    <property type="match status" value="1"/>
</dbReference>
<comment type="subcellular location">
    <subcellularLocation>
        <location evidence="11">Nucleus</location>
    </subcellularLocation>
</comment>
<dbReference type="FunFam" id="3.40.1440.10:FF:000008">
    <property type="entry name" value="Structure-specific endonuclease subunit SLX1 homolog"/>
    <property type="match status" value="1"/>
</dbReference>
<evidence type="ECO:0000256" key="5">
    <source>
        <dbReference type="ARBA" id="ARBA00022771"/>
    </source>
</evidence>
<dbReference type="Proteomes" id="UP001329430">
    <property type="component" value="Chromosome 10"/>
</dbReference>
<dbReference type="EC" id="3.1.-.-" evidence="11"/>
<keyword evidence="9 11" id="KW-0234">DNA repair</keyword>
<dbReference type="InterPro" id="IPR050381">
    <property type="entry name" value="SLX1_endonuclease"/>
</dbReference>
<dbReference type="GO" id="GO:0008270">
    <property type="term" value="F:zinc ion binding"/>
    <property type="evidence" value="ECO:0007669"/>
    <property type="project" value="UniProtKB-KW"/>
</dbReference>
<evidence type="ECO:0000256" key="1">
    <source>
        <dbReference type="ARBA" id="ARBA00022722"/>
    </source>
</evidence>
<dbReference type="GO" id="GO:0017108">
    <property type="term" value="F:5'-flap endonuclease activity"/>
    <property type="evidence" value="ECO:0007669"/>
    <property type="project" value="InterPro"/>
</dbReference>
<sequence length="267" mass="30822">MSDNVHTIEQFYGVYLLYCLNAKYKGRTYIGYTVDPNRRIKQHNKGKKAGGARKTSNRGPWTMVLIVHGFPNDIAALRFEWAWQHPTRSRRLNHLPKKKSREAGYDYALRVLAEMFRVGPWHRLPLTIRWLNQEFARNFPSDKLPPFHMPVCYGHVVSKKLAISSEDSSRSTEVTHCPTCVICLREIDEKPLVCLSPNCDLKSHVVCLATTFLEEGEYLPIEGRCPRCKELYLWGDLIRKYRGCYGNLNIIISKDITDDISTSDSEL</sequence>
<evidence type="ECO:0000256" key="8">
    <source>
        <dbReference type="ARBA" id="ARBA00023172"/>
    </source>
</evidence>
<dbReference type="Pfam" id="PF01541">
    <property type="entry name" value="GIY-YIG"/>
    <property type="match status" value="1"/>
</dbReference>
<protein>
    <recommendedName>
        <fullName evidence="11">Structure-specific endonuclease subunit SLX1 homolog</fullName>
        <ecNumber evidence="11">3.1.-.-</ecNumber>
    </recommendedName>
</protein>
<proteinExistence type="inferred from homology"/>
<comment type="cofactor">
    <cofactor evidence="11">
        <name>a divalent metal cation</name>
        <dbReference type="ChEBI" id="CHEBI:60240"/>
    </cofactor>
</comment>
<feature type="domain" description="GIY-YIG" evidence="12">
    <location>
        <begin position="10"/>
        <end position="94"/>
    </location>
</feature>
<dbReference type="CDD" id="cd10455">
    <property type="entry name" value="GIY-YIG_SLX1"/>
    <property type="match status" value="1"/>
</dbReference>
<comment type="caution">
    <text evidence="11">Lacks conserved residue(s) required for the propagation of feature annotation.</text>
</comment>
<organism evidence="13 14">
    <name type="scientific">Pyrocoelia pectoralis</name>
    <dbReference type="NCBI Taxonomy" id="417401"/>
    <lineage>
        <taxon>Eukaryota</taxon>
        <taxon>Metazoa</taxon>
        <taxon>Ecdysozoa</taxon>
        <taxon>Arthropoda</taxon>
        <taxon>Hexapoda</taxon>
        <taxon>Insecta</taxon>
        <taxon>Pterygota</taxon>
        <taxon>Neoptera</taxon>
        <taxon>Endopterygota</taxon>
        <taxon>Coleoptera</taxon>
        <taxon>Polyphaga</taxon>
        <taxon>Elateriformia</taxon>
        <taxon>Elateroidea</taxon>
        <taxon>Lampyridae</taxon>
        <taxon>Lampyrinae</taxon>
        <taxon>Pyrocoelia</taxon>
    </lineage>
</organism>
<reference evidence="13 14" key="1">
    <citation type="journal article" date="2024" name="Insects">
        <title>An Improved Chromosome-Level Genome Assembly of the Firefly Pyrocoelia pectoralis.</title>
        <authorList>
            <person name="Fu X."/>
            <person name="Meyer-Rochow V.B."/>
            <person name="Ballantyne L."/>
            <person name="Zhu X."/>
        </authorList>
    </citation>
    <scope>NUCLEOTIDE SEQUENCE [LARGE SCALE GENOMIC DNA]</scope>
    <source>
        <strain evidence="13">XCY_ONT2</strain>
    </source>
</reference>
<comment type="caution">
    <text evidence="13">The sequence shown here is derived from an EMBL/GenBank/DDBJ whole genome shotgun (WGS) entry which is preliminary data.</text>
</comment>
<keyword evidence="1 11" id="KW-0540">Nuclease</keyword>
<comment type="subunit">
    <text evidence="11">Forms a heterodimer with a member of the SLX4 family.</text>
</comment>
<accession>A0AAN7UZ50</accession>
<keyword evidence="5" id="KW-0863">Zinc-finger</keyword>
<gene>
    <name evidence="13" type="ORF">RI129_012842</name>
</gene>
<dbReference type="Gene3D" id="3.30.40.10">
    <property type="entry name" value="Zinc/RING finger domain, C3HC4 (zinc finger)"/>
    <property type="match status" value="1"/>
</dbReference>
<evidence type="ECO:0000256" key="4">
    <source>
        <dbReference type="ARBA" id="ARBA00022763"/>
    </source>
</evidence>
<dbReference type="SUPFAM" id="SSF82771">
    <property type="entry name" value="GIY-YIG endonuclease"/>
    <property type="match status" value="1"/>
</dbReference>
<evidence type="ECO:0000256" key="11">
    <source>
        <dbReference type="HAMAP-Rule" id="MF_03100"/>
    </source>
</evidence>
<dbReference type="GO" id="GO:0008821">
    <property type="term" value="F:crossover junction DNA endonuclease activity"/>
    <property type="evidence" value="ECO:0007669"/>
    <property type="project" value="TreeGrafter"/>
</dbReference>
<evidence type="ECO:0000259" key="12">
    <source>
        <dbReference type="PROSITE" id="PS50164"/>
    </source>
</evidence>
<keyword evidence="7" id="KW-0862">Zinc</keyword>
<evidence type="ECO:0000256" key="7">
    <source>
        <dbReference type="ARBA" id="ARBA00022833"/>
    </source>
</evidence>
<dbReference type="PANTHER" id="PTHR20208">
    <property type="entry name" value="STRUCTURE-SPECIFIC ENDONUCLEASE SUBUNIT SLX1"/>
    <property type="match status" value="1"/>
</dbReference>